<feature type="transmembrane region" description="Helical" evidence="6">
    <location>
        <begin position="295"/>
        <end position="318"/>
    </location>
</feature>
<reference evidence="7" key="1">
    <citation type="submission" date="2023-03" db="EMBL/GenBank/DDBJ databases">
        <title>Mating type loci evolution in Malassezia.</title>
        <authorList>
            <person name="Coelho M.A."/>
        </authorList>
    </citation>
    <scope>NUCLEOTIDE SEQUENCE</scope>
    <source>
        <strain evidence="7">CBS 14135</strain>
    </source>
</reference>
<dbReference type="AlphaFoldDB" id="A0AAF0DXR0"/>
<evidence type="ECO:0000256" key="4">
    <source>
        <dbReference type="ARBA" id="ARBA00023136"/>
    </source>
</evidence>
<keyword evidence="4 6" id="KW-0472">Membrane</keyword>
<dbReference type="PANTHER" id="PTHR10476">
    <property type="entry name" value="CHARGED MULTIVESICULAR BODY PROTEIN"/>
    <property type="match status" value="1"/>
</dbReference>
<comment type="subcellular location">
    <subcellularLocation>
        <location evidence="1">Endomembrane system</location>
        <topology evidence="1">Multi-pass membrane protein</topology>
    </subcellularLocation>
</comment>
<evidence type="ECO:0000256" key="6">
    <source>
        <dbReference type="SAM" id="Phobius"/>
    </source>
</evidence>
<feature type="coiled-coil region" evidence="5">
    <location>
        <begin position="15"/>
        <end position="45"/>
    </location>
</feature>
<keyword evidence="2 6" id="KW-0812">Transmembrane</keyword>
<dbReference type="Pfam" id="PF03357">
    <property type="entry name" value="Snf7"/>
    <property type="match status" value="1"/>
</dbReference>
<evidence type="ECO:0000313" key="7">
    <source>
        <dbReference type="EMBL" id="WFC96881.1"/>
    </source>
</evidence>
<accession>A0AAF0DXR0</accession>
<feature type="transmembrane region" description="Helical" evidence="6">
    <location>
        <begin position="430"/>
        <end position="455"/>
    </location>
</feature>
<dbReference type="GO" id="GO:0007034">
    <property type="term" value="P:vacuolar transport"/>
    <property type="evidence" value="ECO:0007669"/>
    <property type="project" value="InterPro"/>
</dbReference>
<feature type="transmembrane region" description="Helical" evidence="6">
    <location>
        <begin position="231"/>
        <end position="251"/>
    </location>
</feature>
<keyword evidence="8" id="KW-1185">Reference proteome</keyword>
<evidence type="ECO:0000256" key="5">
    <source>
        <dbReference type="SAM" id="Coils"/>
    </source>
</evidence>
<dbReference type="Pfam" id="PF02487">
    <property type="entry name" value="CLN3"/>
    <property type="match status" value="1"/>
</dbReference>
<evidence type="ECO:0000313" key="8">
    <source>
        <dbReference type="Proteomes" id="UP001216638"/>
    </source>
</evidence>
<evidence type="ECO:0000256" key="1">
    <source>
        <dbReference type="ARBA" id="ARBA00004127"/>
    </source>
</evidence>
<protein>
    <submittedName>
        <fullName evidence="7">ESCRT-III subunit protein did4</fullName>
    </submittedName>
</protein>
<proteinExistence type="predicted"/>
<dbReference type="Gene3D" id="6.10.140.1230">
    <property type="match status" value="1"/>
</dbReference>
<keyword evidence="3 6" id="KW-1133">Transmembrane helix</keyword>
<dbReference type="GO" id="GO:0012505">
    <property type="term" value="C:endomembrane system"/>
    <property type="evidence" value="ECO:0007669"/>
    <property type="project" value="UniProtKB-SubCell"/>
</dbReference>
<dbReference type="Proteomes" id="UP001216638">
    <property type="component" value="Chromosome 5"/>
</dbReference>
<sequence>MPLLEALFGRSQTPAERLRAHLRSIQRARRELDRERVKLEGQEKTLMADIKKNAKQGQMAACKVMARDLVRVRRNIHKFYQMSTQLQAVGLRMQTLRSTQQMSEAMRGASKALGSMNRSMNIMAVQRILQEFERETSTMDMKDEMMNDTMEDALGGEEDAMGEGIGEAEESDTILRQVLDEIGVSVNQQWMEQSGPRPEIPLHAMDERAHRNLGEVQQSVPAASGRVRCGAGFFTLGLLNNLPYVVILTAALELLPSDVPTGVLAFVNIAPALVAKAVFPYLLKGEIRYTQRVLCCVSGAFGGMLVTALFPLLFIRLLGVGTASFMSGLGEITYLQYTTRYPAVWDRSSGAGGLPKTAAHDAVVETRDEAAQSLMRTDTQEEEAVDLAPSITPTSLSFAHKMELLRPMLLPYILPLYRSREITGSSIPKAWLWVPALVQFLLLFLLASESIYAWFRESIARSLA</sequence>
<gene>
    <name evidence="7" type="primary">DID4</name>
    <name evidence="7" type="ORF">MBRA1_003544</name>
</gene>
<feature type="transmembrane region" description="Helical" evidence="6">
    <location>
        <begin position="263"/>
        <end position="283"/>
    </location>
</feature>
<dbReference type="PRINTS" id="PR01315">
    <property type="entry name" value="BATTENIN"/>
</dbReference>
<name>A0AAF0DXR0_9BASI</name>
<dbReference type="InterPro" id="IPR005024">
    <property type="entry name" value="Snf7_fam"/>
</dbReference>
<evidence type="ECO:0000256" key="3">
    <source>
        <dbReference type="ARBA" id="ARBA00022989"/>
    </source>
</evidence>
<dbReference type="InterPro" id="IPR003492">
    <property type="entry name" value="Battenin_disease_Cln3"/>
</dbReference>
<dbReference type="GO" id="GO:0016020">
    <property type="term" value="C:membrane"/>
    <property type="evidence" value="ECO:0007669"/>
    <property type="project" value="InterPro"/>
</dbReference>
<dbReference type="EMBL" id="CP119955">
    <property type="protein sequence ID" value="WFC96881.1"/>
    <property type="molecule type" value="Genomic_DNA"/>
</dbReference>
<keyword evidence="5" id="KW-0175">Coiled coil</keyword>
<evidence type="ECO:0000256" key="2">
    <source>
        <dbReference type="ARBA" id="ARBA00022692"/>
    </source>
</evidence>
<organism evidence="7 8">
    <name type="scientific">Malassezia brasiliensis</name>
    <dbReference type="NCBI Taxonomy" id="1821822"/>
    <lineage>
        <taxon>Eukaryota</taxon>
        <taxon>Fungi</taxon>
        <taxon>Dikarya</taxon>
        <taxon>Basidiomycota</taxon>
        <taxon>Ustilaginomycotina</taxon>
        <taxon>Malasseziomycetes</taxon>
        <taxon>Malasseziales</taxon>
        <taxon>Malasseziaceae</taxon>
        <taxon>Malassezia</taxon>
    </lineage>
</organism>